<dbReference type="GO" id="GO:0006338">
    <property type="term" value="P:chromatin remodeling"/>
    <property type="evidence" value="ECO:0007669"/>
    <property type="project" value="UniProtKB-ARBA"/>
</dbReference>
<dbReference type="InterPro" id="IPR016197">
    <property type="entry name" value="Chromo-like_dom_sf"/>
</dbReference>
<dbReference type="GO" id="GO:0006310">
    <property type="term" value="P:DNA recombination"/>
    <property type="evidence" value="ECO:0007669"/>
    <property type="project" value="UniProtKB-KW"/>
</dbReference>
<dbReference type="Proteomes" id="UP000245764">
    <property type="component" value="Chromosome 21"/>
</dbReference>
<dbReference type="InterPro" id="IPR013762">
    <property type="entry name" value="Integrase-like_cat_sf"/>
</dbReference>
<dbReference type="CDD" id="cd00024">
    <property type="entry name" value="CD_CSD"/>
    <property type="match status" value="1"/>
</dbReference>
<keyword evidence="4" id="KW-0256">Endoplasmic reticulum</keyword>
<dbReference type="SMART" id="SM00298">
    <property type="entry name" value="CHROMO"/>
    <property type="match status" value="1"/>
</dbReference>
<evidence type="ECO:0000256" key="1">
    <source>
        <dbReference type="ARBA" id="ARBA00004477"/>
    </source>
</evidence>
<accession>A0A2H1HBV1</accession>
<feature type="compositionally biased region" description="Basic and acidic residues" evidence="8">
    <location>
        <begin position="233"/>
        <end position="244"/>
    </location>
</feature>
<dbReference type="InterPro" id="IPR011010">
    <property type="entry name" value="DNA_brk_join_enz"/>
</dbReference>
<dbReference type="PANTHER" id="PTHR34605:SF3">
    <property type="entry name" value="P CELL-TYPE AGGLUTINATION PROTEIN MAP4-LIKE-RELATED"/>
    <property type="match status" value="1"/>
</dbReference>
<keyword evidence="6" id="KW-0472">Membrane</keyword>
<dbReference type="SUPFAM" id="SSF54160">
    <property type="entry name" value="Chromo domain-like"/>
    <property type="match status" value="1"/>
</dbReference>
<organism evidence="10 11">
    <name type="scientific">Zymoseptoria tritici ST99CH_1E4</name>
    <dbReference type="NCBI Taxonomy" id="1276532"/>
    <lineage>
        <taxon>Eukaryota</taxon>
        <taxon>Fungi</taxon>
        <taxon>Dikarya</taxon>
        <taxon>Ascomycota</taxon>
        <taxon>Pezizomycotina</taxon>
        <taxon>Dothideomycetes</taxon>
        <taxon>Dothideomycetidae</taxon>
        <taxon>Mycosphaerellales</taxon>
        <taxon>Mycosphaerellaceae</taxon>
        <taxon>Zymoseptoria</taxon>
    </lineage>
</organism>
<evidence type="ECO:0000256" key="7">
    <source>
        <dbReference type="ARBA" id="ARBA00023172"/>
    </source>
</evidence>
<protein>
    <recommendedName>
        <fullName evidence="9">Chromo domain-containing protein</fullName>
    </recommendedName>
</protein>
<feature type="compositionally biased region" description="Basic and acidic residues" evidence="8">
    <location>
        <begin position="204"/>
        <end position="219"/>
    </location>
</feature>
<evidence type="ECO:0000313" key="10">
    <source>
        <dbReference type="EMBL" id="SMR63309.1"/>
    </source>
</evidence>
<dbReference type="GO" id="GO:0015074">
    <property type="term" value="P:DNA integration"/>
    <property type="evidence" value="ECO:0007669"/>
    <property type="project" value="InterPro"/>
</dbReference>
<dbReference type="Gene3D" id="1.10.443.10">
    <property type="entry name" value="Intergrase catalytic core"/>
    <property type="match status" value="1"/>
</dbReference>
<dbReference type="GO" id="GO:0005789">
    <property type="term" value="C:endoplasmic reticulum membrane"/>
    <property type="evidence" value="ECO:0007669"/>
    <property type="project" value="UniProtKB-SubCell"/>
</dbReference>
<evidence type="ECO:0000256" key="6">
    <source>
        <dbReference type="ARBA" id="ARBA00023136"/>
    </source>
</evidence>
<dbReference type="GO" id="GO:0019915">
    <property type="term" value="P:lipid storage"/>
    <property type="evidence" value="ECO:0007669"/>
    <property type="project" value="InterPro"/>
</dbReference>
<comment type="subunit">
    <text evidence="2">Component of the NuA4 histone acetyltransferase complex.</text>
</comment>
<dbReference type="InterPro" id="IPR019388">
    <property type="entry name" value="FIT"/>
</dbReference>
<evidence type="ECO:0000256" key="8">
    <source>
        <dbReference type="SAM" id="MobiDB-lite"/>
    </source>
</evidence>
<keyword evidence="3" id="KW-0812">Transmembrane</keyword>
<proteinExistence type="predicted"/>
<gene>
    <name evidence="10" type="ORF">ZT1E4_G12032</name>
</gene>
<evidence type="ECO:0000256" key="2">
    <source>
        <dbReference type="ARBA" id="ARBA00011353"/>
    </source>
</evidence>
<sequence>MNAAVTMAFAGFLRLGEITFKGKAAYTTTLASRHVSRSDLVFADDHSFMTLRLKRSKTDYEHAGVNIIIAATATPTCSVSTCALSLPPYRRCRRYSRHNSGYFTRDALVKFIRQGVERAGYNAKLDSRHSLRGGAAQRARDSGMTDGDIQLLGQWKSDAFKLYCTLTESSQFRPNSRFHTEQKETEATNQHREFAAEIAIKSELLPERTTTNRDTKNDSDISTEDSEPTSSLHRREQHQEREMENGTDIESRSTQLPRPTRPHQLLYYYESNTRRSRSEIHQAAHQAAHFQHFFTDARRILTSDGSVRSAAVESDTKSDTPREFGIGVQVALGVAVLSWWMLLMTAAFFHTWFEKLTGSLVALTTIYLVDQHNDAHWPATTNCNTFESIDCSLLYMPIGTNGNRSVEDRRTCAIGTAEYEREKSATDSATDERNRFPWLMDGAFGFQKRMDDNNELSMHPASAHFHDVVSIAQLEPAPIKDDPYTRPRYLLQQPIDMAGVPEPLQVVQSMLGILEHREKTQHLVKWQDLGPSYNEWIDASEFTKCKDLVDRFEDLKNPKSNTTVELPAAPVEDTAVNKVSEQLPEQLTSSPNFKAFSNEVNKYKPLTVEPPQLMPMQNSKTGLTSQIADYVYLIARGVLNQKVDTSPTLHAGDGCPDPGKLKWTIEKVATSPGAIVKEIEDTSIGNGDDAFHASEIMLLSSHAMGSNSALFRHDKISVVEKQFIWALGIDETWIYAQPIGHIRQKLNEILPMMDAVSRTKPMRKRFFKVANLMTNRVVSYDQGQSLYCNEEPMLSWVNNTIAKSAKPVPLIEQVRIFRRKPVDAPTSMPT</sequence>
<feature type="domain" description="Chromo" evidence="9">
    <location>
        <begin position="507"/>
        <end position="557"/>
    </location>
</feature>
<evidence type="ECO:0000256" key="5">
    <source>
        <dbReference type="ARBA" id="ARBA00022989"/>
    </source>
</evidence>
<dbReference type="PANTHER" id="PTHR34605">
    <property type="entry name" value="PHAGE_INTEGRASE DOMAIN-CONTAINING PROTEIN"/>
    <property type="match status" value="1"/>
</dbReference>
<dbReference type="GO" id="GO:0003677">
    <property type="term" value="F:DNA binding"/>
    <property type="evidence" value="ECO:0007669"/>
    <property type="project" value="InterPro"/>
</dbReference>
<dbReference type="EMBL" id="LT854272">
    <property type="protein sequence ID" value="SMR63309.1"/>
    <property type="molecule type" value="Genomic_DNA"/>
</dbReference>
<dbReference type="Gene3D" id="2.40.50.40">
    <property type="match status" value="1"/>
</dbReference>
<dbReference type="AlphaFoldDB" id="A0A2H1HBV1"/>
<keyword evidence="5" id="KW-1133">Transmembrane helix</keyword>
<evidence type="ECO:0000313" key="11">
    <source>
        <dbReference type="Proteomes" id="UP000245764"/>
    </source>
</evidence>
<evidence type="ECO:0000256" key="4">
    <source>
        <dbReference type="ARBA" id="ARBA00022824"/>
    </source>
</evidence>
<dbReference type="InterPro" id="IPR000953">
    <property type="entry name" value="Chromo/chromo_shadow_dom"/>
</dbReference>
<dbReference type="SUPFAM" id="SSF56349">
    <property type="entry name" value="DNA breaking-rejoining enzymes"/>
    <property type="match status" value="1"/>
</dbReference>
<keyword evidence="7" id="KW-0233">DNA recombination</keyword>
<evidence type="ECO:0000256" key="3">
    <source>
        <dbReference type="ARBA" id="ARBA00022692"/>
    </source>
</evidence>
<reference evidence="11" key="1">
    <citation type="submission" date="2017-05" db="EMBL/GenBank/DDBJ databases">
        <authorList>
            <person name="Song R."/>
            <person name="Chenine A.L."/>
            <person name="Ruprecht R.M."/>
        </authorList>
    </citation>
    <scope>NUCLEOTIDE SEQUENCE [LARGE SCALE GENOMIC DNA]</scope>
</reference>
<feature type="region of interest" description="Disordered" evidence="8">
    <location>
        <begin position="197"/>
        <end position="261"/>
    </location>
</feature>
<dbReference type="GO" id="GO:0010945">
    <property type="term" value="F:coenzyme A diphosphatase activity"/>
    <property type="evidence" value="ECO:0007669"/>
    <property type="project" value="InterPro"/>
</dbReference>
<dbReference type="InterPro" id="IPR052925">
    <property type="entry name" value="Phage_Integrase-like_Recomb"/>
</dbReference>
<evidence type="ECO:0000259" key="9">
    <source>
        <dbReference type="SMART" id="SM00298"/>
    </source>
</evidence>
<dbReference type="InterPro" id="IPR023780">
    <property type="entry name" value="Chromo_domain"/>
</dbReference>
<comment type="subcellular location">
    <subcellularLocation>
        <location evidence="1">Endoplasmic reticulum membrane</location>
        <topology evidence="1">Multi-pass membrane protein</topology>
    </subcellularLocation>
</comment>
<name>A0A2H1HBV1_ZYMTR</name>
<dbReference type="Pfam" id="PF10261">
    <property type="entry name" value="FIT"/>
    <property type="match status" value="1"/>
</dbReference>
<dbReference type="Pfam" id="PF00385">
    <property type="entry name" value="Chromo"/>
    <property type="match status" value="1"/>
</dbReference>